<sequence length="153" mass="17344">MTRHEMRFAGLWRAPLPPGTMYAKLADIARYPGWWPAFRSVRQTGERECEVVIRSMLPYELTVRLRPLVDDPVERVLEAELEGDIAGKVRWHVEGDGGHGCVASFAEHVSVRKAALRRWMPLARPFFHLNHAVAMRSGQHGVVAGAEPLGRRR</sequence>
<dbReference type="Pfam" id="PF03364">
    <property type="entry name" value="Polyketide_cyc"/>
    <property type="match status" value="1"/>
</dbReference>
<evidence type="ECO:0000259" key="1">
    <source>
        <dbReference type="Pfam" id="PF03364"/>
    </source>
</evidence>
<comment type="caution">
    <text evidence="2">The sequence shown here is derived from an EMBL/GenBank/DDBJ whole genome shotgun (WGS) entry which is preliminary data.</text>
</comment>
<reference evidence="3" key="1">
    <citation type="journal article" date="2019" name="Int. J. Syst. Evol. Microbiol.">
        <title>The Global Catalogue of Microorganisms (GCM) 10K type strain sequencing project: providing services to taxonomists for standard genome sequencing and annotation.</title>
        <authorList>
            <consortium name="The Broad Institute Genomics Platform"/>
            <consortium name="The Broad Institute Genome Sequencing Center for Infectious Disease"/>
            <person name="Wu L."/>
            <person name="Ma J."/>
        </authorList>
    </citation>
    <scope>NUCLEOTIDE SEQUENCE [LARGE SCALE GENOMIC DNA]</scope>
    <source>
        <strain evidence="3">JCM 4586</strain>
    </source>
</reference>
<evidence type="ECO:0000313" key="2">
    <source>
        <dbReference type="EMBL" id="GGY07945.1"/>
    </source>
</evidence>
<dbReference type="EMBL" id="BMUT01000019">
    <property type="protein sequence ID" value="GGY07945.1"/>
    <property type="molecule type" value="Genomic_DNA"/>
</dbReference>
<dbReference type="Gene3D" id="3.30.530.20">
    <property type="match status" value="1"/>
</dbReference>
<evidence type="ECO:0000313" key="3">
    <source>
        <dbReference type="Proteomes" id="UP000659223"/>
    </source>
</evidence>
<dbReference type="RefSeq" id="WP_190025222.1">
    <property type="nucleotide sequence ID" value="NZ_BMUT01000019.1"/>
</dbReference>
<accession>A0ABQ2Z8C7</accession>
<dbReference type="SUPFAM" id="SSF55961">
    <property type="entry name" value="Bet v1-like"/>
    <property type="match status" value="1"/>
</dbReference>
<proteinExistence type="predicted"/>
<keyword evidence="3" id="KW-1185">Reference proteome</keyword>
<dbReference type="InterPro" id="IPR005031">
    <property type="entry name" value="COQ10_START"/>
</dbReference>
<dbReference type="Proteomes" id="UP000659223">
    <property type="component" value="Unassembled WGS sequence"/>
</dbReference>
<feature type="domain" description="Coenzyme Q-binding protein COQ10 START" evidence="1">
    <location>
        <begin position="15"/>
        <end position="106"/>
    </location>
</feature>
<gene>
    <name evidence="2" type="ORF">GCM10010324_63570</name>
</gene>
<name>A0ABQ2Z8C7_9ACTN</name>
<organism evidence="2 3">
    <name type="scientific">Streptomyces hiroshimensis</name>
    <dbReference type="NCBI Taxonomy" id="66424"/>
    <lineage>
        <taxon>Bacteria</taxon>
        <taxon>Bacillati</taxon>
        <taxon>Actinomycetota</taxon>
        <taxon>Actinomycetes</taxon>
        <taxon>Kitasatosporales</taxon>
        <taxon>Streptomycetaceae</taxon>
        <taxon>Streptomyces</taxon>
    </lineage>
</organism>
<dbReference type="InterPro" id="IPR023393">
    <property type="entry name" value="START-like_dom_sf"/>
</dbReference>
<protein>
    <recommendedName>
        <fullName evidence="1">Coenzyme Q-binding protein COQ10 START domain-containing protein</fullName>
    </recommendedName>
</protein>